<sequence length="249" mass="27879">MEKSVTFFTTTIDSTQWKNQVEKSDTKGTTTIDSTKINSKCNIALQILLLGLAVMLGITLAFHMFYIHEGTTVIHNPKIEIVSVSPSSFTVSTLYINPLIVQNPDSWNLAFSIQNPNSNYNFYYYDLEASISYNDTLLWSAKVLDKFYQDGKAQTSIDSTFAAMPEPYVYWIAKSISDDLASGQTTRFSVSLNGKIQISNHIAPSHISCRKLEVYCEGLQVEYIEDARVGVLGVDSKACEVNIFQDSRC</sequence>
<protein>
    <recommendedName>
        <fullName evidence="6">Late embryogenesis abundant protein LEA-2 subgroup domain-containing protein</fullName>
    </recommendedName>
</protein>
<dbReference type="InterPro" id="IPR044839">
    <property type="entry name" value="NDR1-like"/>
</dbReference>
<evidence type="ECO:0000259" key="6">
    <source>
        <dbReference type="Pfam" id="PF03168"/>
    </source>
</evidence>
<reference evidence="7" key="1">
    <citation type="submission" date="2016-11" db="EMBL/GenBank/DDBJ databases">
        <title>The genome of Nicotiana attenuata.</title>
        <authorList>
            <person name="Xu S."/>
            <person name="Brockmoeller T."/>
            <person name="Gaquerel E."/>
            <person name="Navarro A."/>
            <person name="Kuhl H."/>
            <person name="Gase K."/>
            <person name="Ling Z."/>
            <person name="Zhou W."/>
            <person name="Kreitzer C."/>
            <person name="Stanke M."/>
            <person name="Tang H."/>
            <person name="Lyons E."/>
            <person name="Pandey P."/>
            <person name="Pandey S.P."/>
            <person name="Timmermann B."/>
            <person name="Baldwin I.T."/>
        </authorList>
    </citation>
    <scope>NUCLEOTIDE SEQUENCE [LARGE SCALE GENOMIC DNA]</scope>
    <source>
        <strain evidence="7">UT</strain>
    </source>
</reference>
<gene>
    <name evidence="7" type="ORF">A4A49_40529</name>
</gene>
<evidence type="ECO:0000313" key="7">
    <source>
        <dbReference type="EMBL" id="OIT19771.1"/>
    </source>
</evidence>
<dbReference type="OMA" id="WIAKSIS"/>
<feature type="transmembrane region" description="Helical" evidence="5">
    <location>
        <begin position="43"/>
        <end position="66"/>
    </location>
</feature>
<evidence type="ECO:0000256" key="3">
    <source>
        <dbReference type="ARBA" id="ARBA00022989"/>
    </source>
</evidence>
<evidence type="ECO:0000256" key="5">
    <source>
        <dbReference type="SAM" id="Phobius"/>
    </source>
</evidence>
<dbReference type="Gramene" id="OIT19771">
    <property type="protein sequence ID" value="OIT19771"/>
    <property type="gene ID" value="A4A49_40529"/>
</dbReference>
<dbReference type="Proteomes" id="UP000187609">
    <property type="component" value="Unassembled WGS sequence"/>
</dbReference>
<name>A0A1J6KAC7_NICAT</name>
<dbReference type="InterPro" id="IPR004864">
    <property type="entry name" value="LEA_2"/>
</dbReference>
<keyword evidence="8" id="KW-1185">Reference proteome</keyword>
<dbReference type="GO" id="GO:0016020">
    <property type="term" value="C:membrane"/>
    <property type="evidence" value="ECO:0007669"/>
    <property type="project" value="UniProtKB-SubCell"/>
</dbReference>
<dbReference type="Pfam" id="PF03168">
    <property type="entry name" value="LEA_2"/>
    <property type="match status" value="1"/>
</dbReference>
<dbReference type="PANTHER" id="PTHR31234:SF2">
    <property type="entry name" value="OS05G0199100 PROTEIN"/>
    <property type="match status" value="1"/>
</dbReference>
<proteinExistence type="predicted"/>
<evidence type="ECO:0000313" key="8">
    <source>
        <dbReference type="Proteomes" id="UP000187609"/>
    </source>
</evidence>
<dbReference type="AlphaFoldDB" id="A0A1J6KAC7"/>
<keyword evidence="3 5" id="KW-1133">Transmembrane helix</keyword>
<keyword evidence="2 5" id="KW-0812">Transmembrane</keyword>
<evidence type="ECO:0000256" key="2">
    <source>
        <dbReference type="ARBA" id="ARBA00022692"/>
    </source>
</evidence>
<keyword evidence="4 5" id="KW-0472">Membrane</keyword>
<accession>A0A1J6KAC7</accession>
<dbReference type="EMBL" id="MJEQ01006275">
    <property type="protein sequence ID" value="OIT19771.1"/>
    <property type="molecule type" value="Genomic_DNA"/>
</dbReference>
<dbReference type="GO" id="GO:0098542">
    <property type="term" value="P:defense response to other organism"/>
    <property type="evidence" value="ECO:0007669"/>
    <property type="project" value="InterPro"/>
</dbReference>
<dbReference type="SUPFAM" id="SSF117070">
    <property type="entry name" value="LEA14-like"/>
    <property type="match status" value="1"/>
</dbReference>
<dbReference type="PANTHER" id="PTHR31234">
    <property type="entry name" value="LATE EMBRYOGENESIS ABUNDANT (LEA) HYDROXYPROLINE-RICH GLYCOPROTEIN FAMILY"/>
    <property type="match status" value="1"/>
</dbReference>
<evidence type="ECO:0000256" key="4">
    <source>
        <dbReference type="ARBA" id="ARBA00023136"/>
    </source>
</evidence>
<feature type="domain" description="Late embryogenesis abundant protein LEA-2 subgroup" evidence="6">
    <location>
        <begin position="111"/>
        <end position="199"/>
    </location>
</feature>
<comment type="caution">
    <text evidence="7">The sequence shown here is derived from an EMBL/GenBank/DDBJ whole genome shotgun (WGS) entry which is preliminary data.</text>
</comment>
<comment type="subcellular location">
    <subcellularLocation>
        <location evidence="1">Membrane</location>
        <topology evidence="1">Single-pass membrane protein</topology>
    </subcellularLocation>
</comment>
<evidence type="ECO:0000256" key="1">
    <source>
        <dbReference type="ARBA" id="ARBA00004167"/>
    </source>
</evidence>
<organism evidence="7 8">
    <name type="scientific">Nicotiana attenuata</name>
    <name type="common">Coyote tobacco</name>
    <dbReference type="NCBI Taxonomy" id="49451"/>
    <lineage>
        <taxon>Eukaryota</taxon>
        <taxon>Viridiplantae</taxon>
        <taxon>Streptophyta</taxon>
        <taxon>Embryophyta</taxon>
        <taxon>Tracheophyta</taxon>
        <taxon>Spermatophyta</taxon>
        <taxon>Magnoliopsida</taxon>
        <taxon>eudicotyledons</taxon>
        <taxon>Gunneridae</taxon>
        <taxon>Pentapetalae</taxon>
        <taxon>asterids</taxon>
        <taxon>lamiids</taxon>
        <taxon>Solanales</taxon>
        <taxon>Solanaceae</taxon>
        <taxon>Nicotianoideae</taxon>
        <taxon>Nicotianeae</taxon>
        <taxon>Nicotiana</taxon>
    </lineage>
</organism>